<dbReference type="EMBL" id="FNQO01000002">
    <property type="protein sequence ID" value="SEA16505.1"/>
    <property type="molecule type" value="Genomic_DNA"/>
</dbReference>
<evidence type="ECO:0000313" key="2">
    <source>
        <dbReference type="EMBL" id="SEA16505.1"/>
    </source>
</evidence>
<keyword evidence="1" id="KW-0732">Signal</keyword>
<accession>A0A1H3YYC7</accession>
<sequence>MKKIFILPLYVALLAISADGVAEDRYFGDWSWDYIDGGALALTASDTGKGLGQFCDFGDGMCIYKVMFPVTCEYGGSYPILVSTDGAAFTMNMTCLKSNDDGGVYGLTPFDDIDRIIREGNRIGLVMAMEGGAFSVVRFSLRGSNAAMDDMIKNFVVARRARGVPERRVSGDQVL</sequence>
<dbReference type="Proteomes" id="UP000198658">
    <property type="component" value="Unassembled WGS sequence"/>
</dbReference>
<dbReference type="AlphaFoldDB" id="A0A1H3YYC7"/>
<gene>
    <name evidence="2" type="ORF">SAMN05216562_2062</name>
</gene>
<keyword evidence="3" id="KW-1185">Reference proteome</keyword>
<organism evidence="2 3">
    <name type="scientific">Microbulbifer marinus</name>
    <dbReference type="NCBI Taxonomy" id="658218"/>
    <lineage>
        <taxon>Bacteria</taxon>
        <taxon>Pseudomonadati</taxon>
        <taxon>Pseudomonadota</taxon>
        <taxon>Gammaproteobacteria</taxon>
        <taxon>Cellvibrionales</taxon>
        <taxon>Microbulbiferaceae</taxon>
        <taxon>Microbulbifer</taxon>
    </lineage>
</organism>
<feature type="chain" id="PRO_5011433601" description="Invasion protein IalB, involved in pathogenesis" evidence="1">
    <location>
        <begin position="23"/>
        <end position="175"/>
    </location>
</feature>
<proteinExistence type="predicted"/>
<dbReference type="RefSeq" id="WP_091387884.1">
    <property type="nucleotide sequence ID" value="NZ_FNQO01000002.1"/>
</dbReference>
<dbReference type="OrthoDB" id="6898311at2"/>
<evidence type="ECO:0000256" key="1">
    <source>
        <dbReference type="SAM" id="SignalP"/>
    </source>
</evidence>
<name>A0A1H3YYC7_9GAMM</name>
<reference evidence="3" key="1">
    <citation type="submission" date="2016-10" db="EMBL/GenBank/DDBJ databases">
        <authorList>
            <person name="Varghese N."/>
            <person name="Submissions S."/>
        </authorList>
    </citation>
    <scope>NUCLEOTIDE SEQUENCE [LARGE SCALE GENOMIC DNA]</scope>
    <source>
        <strain evidence="3">CGMCC 1.10657</strain>
    </source>
</reference>
<protein>
    <recommendedName>
        <fullName evidence="4">Invasion protein IalB, involved in pathogenesis</fullName>
    </recommendedName>
</protein>
<feature type="signal peptide" evidence="1">
    <location>
        <begin position="1"/>
        <end position="22"/>
    </location>
</feature>
<evidence type="ECO:0008006" key="4">
    <source>
        <dbReference type="Google" id="ProtNLM"/>
    </source>
</evidence>
<evidence type="ECO:0000313" key="3">
    <source>
        <dbReference type="Proteomes" id="UP000198658"/>
    </source>
</evidence>